<dbReference type="Proteomes" id="UP000262939">
    <property type="component" value="Unassembled WGS sequence"/>
</dbReference>
<comment type="caution">
    <text evidence="2">The sequence shown here is derived from an EMBL/GenBank/DDBJ whole genome shotgun (WGS) entry which is preliminary data.</text>
</comment>
<gene>
    <name evidence="2" type="ORF">D0466_19165</name>
</gene>
<dbReference type="AlphaFoldDB" id="A0A372L790"/>
<evidence type="ECO:0000313" key="3">
    <source>
        <dbReference type="Proteomes" id="UP000262939"/>
    </source>
</evidence>
<reference evidence="2 3" key="1">
    <citation type="submission" date="2018-08" db="EMBL/GenBank/DDBJ databases">
        <title>Bacillus chawlae sp. nov., Bacillus glennii sp. nov., and Bacillus saganii sp. nov. Isolated from the Vehicle Assembly Building at Kennedy Space Center where the Viking Spacecraft were Assembled.</title>
        <authorList>
            <person name="Seuylemezian A."/>
            <person name="Vaishampayan P."/>
        </authorList>
    </citation>
    <scope>NUCLEOTIDE SEQUENCE [LARGE SCALE GENOMIC DNA]</scope>
    <source>
        <strain evidence="2 3">V44-8</strain>
    </source>
</reference>
<dbReference type="EMBL" id="QVTD01000017">
    <property type="protein sequence ID" value="RFU61106.1"/>
    <property type="molecule type" value="Genomic_DNA"/>
</dbReference>
<protein>
    <recommendedName>
        <fullName evidence="1">BIG2 domain-containing protein</fullName>
    </recommendedName>
</protein>
<organism evidence="2 3">
    <name type="scientific">Peribacillus glennii</name>
    <dbReference type="NCBI Taxonomy" id="2303991"/>
    <lineage>
        <taxon>Bacteria</taxon>
        <taxon>Bacillati</taxon>
        <taxon>Bacillota</taxon>
        <taxon>Bacilli</taxon>
        <taxon>Bacillales</taxon>
        <taxon>Bacillaceae</taxon>
        <taxon>Peribacillus</taxon>
    </lineage>
</organism>
<evidence type="ECO:0000313" key="2">
    <source>
        <dbReference type="EMBL" id="RFU61106.1"/>
    </source>
</evidence>
<accession>A0A372L790</accession>
<name>A0A372L790_9BACI</name>
<feature type="domain" description="BIG2" evidence="1">
    <location>
        <begin position="196"/>
        <end position="275"/>
    </location>
</feature>
<dbReference type="InterPro" id="IPR008964">
    <property type="entry name" value="Invasin/intimin_cell_adhesion"/>
</dbReference>
<feature type="domain" description="BIG2" evidence="1">
    <location>
        <begin position="113"/>
        <end position="192"/>
    </location>
</feature>
<dbReference type="InterPro" id="IPR015943">
    <property type="entry name" value="WD40/YVTN_repeat-like_dom_sf"/>
</dbReference>
<dbReference type="Pfam" id="PF02368">
    <property type="entry name" value="Big_2"/>
    <property type="match status" value="3"/>
</dbReference>
<keyword evidence="3" id="KW-1185">Reference proteome</keyword>
<dbReference type="SUPFAM" id="SSF82171">
    <property type="entry name" value="DPP6 N-terminal domain-like"/>
    <property type="match status" value="1"/>
</dbReference>
<dbReference type="SUPFAM" id="SSF49373">
    <property type="entry name" value="Invasin/intimin cell-adhesion fragments"/>
    <property type="match status" value="3"/>
</dbReference>
<feature type="domain" description="BIG2" evidence="1">
    <location>
        <begin position="35"/>
        <end position="109"/>
    </location>
</feature>
<proteinExistence type="predicted"/>
<dbReference type="Gene3D" id="2.60.40.1080">
    <property type="match status" value="3"/>
</dbReference>
<evidence type="ECO:0000259" key="1">
    <source>
        <dbReference type="SMART" id="SM00635"/>
    </source>
</evidence>
<dbReference type="Gene3D" id="2.130.10.10">
    <property type="entry name" value="YVTN repeat-like/Quinoprotein amine dehydrogenase"/>
    <property type="match status" value="1"/>
</dbReference>
<dbReference type="SMART" id="SM00635">
    <property type="entry name" value="BID_2"/>
    <property type="match status" value="3"/>
</dbReference>
<dbReference type="InterPro" id="IPR003343">
    <property type="entry name" value="Big_2"/>
</dbReference>
<sequence length="604" mass="66561">MLLLFSYLKKSVGGLAIVFLALLFLENAGSAEASGKAKLYVAKSGIAIGETIQSKIQNPPKELKGSFTFTSSNAKVAVVNKTGKITGKGLGSATITARNGKGKLKAVIQVKPDVKKIALSQKPGVIYVNDTFKIDARVTMNPANSKPPKLTYESTDMEFVSVDQKGTVTGLKEGRANIVVKAGAKSVILPVQASSKIEKFDVRAEKSVISPGEQTSLQTIIKMKKAEFSPANIEYEISPANVLSIDDDGTITGLQEGTATIMAIAEDKQKQLTVKVSDYLWTANTRPGISIWNVTWSDDAKLFAYGQSVYDAKTGRVIRTFEGAVDFHGNGLWETEANGKITQYTNQFKRIKTLDTEMNIELFSIDKYERRYTPDGKWLALANGYDKQLINLHTGELELQYKKISQNSWDSSSWDGGDTFLTMSHDGNKVAISANLFPNRNHIHLFDTFKNTTEEYLPVINLRGIDFSKDDRYLVVLSGEGSDSKIEFINLGTSMVDHAIDAQDSQINDFTLSSDGKMIGVSKENGSVEIYKTDSMVLIKHLNTQYNKQQIKLEREPKPALNVSFSPDGKSLLVLYKNDSIQPGSTPHDTILWNVSTLQNQMKE</sequence>